<gene>
    <name evidence="1" type="ORF">Esi_0333_0009</name>
</gene>
<sequence>MCMKRLLEELRRTVFLPIHFGRRQEQQGLEKKRKLNPLETLLMVYTQTSARKDARPDRQYPFFTGLPLKPYFDRPTVRTEEIPGVMWAFEQPQEFFNVSVNIRMTAVRLEGGGLWVHAPVAPTEECVNLVEELGEEVRYIVLPTTAFEHKVYVKPFSDRFPRAQVYACPGQWSWPINLPPSFRVDGVLCEGERAPWEDEFECKLFSPPIGGVGPSNEVGALIQSVPFRDRPPEVSSVLCRLERNNECAAEPPPPPTGWIMTGSRMCCENASINYVEPRVSR</sequence>
<dbReference type="eggNOG" id="ENOG502QU5X">
    <property type="taxonomic scope" value="Eukaryota"/>
</dbReference>
<dbReference type="PANTHER" id="PTHR33835:SF2">
    <property type="entry name" value="LYSINE-TRNA LIGASE"/>
    <property type="match status" value="1"/>
</dbReference>
<proteinExistence type="predicted"/>
<organism evidence="1 2">
    <name type="scientific">Ectocarpus siliculosus</name>
    <name type="common">Brown alga</name>
    <name type="synonym">Conferva siliculosa</name>
    <dbReference type="NCBI Taxonomy" id="2880"/>
    <lineage>
        <taxon>Eukaryota</taxon>
        <taxon>Sar</taxon>
        <taxon>Stramenopiles</taxon>
        <taxon>Ochrophyta</taxon>
        <taxon>PX clade</taxon>
        <taxon>Phaeophyceae</taxon>
        <taxon>Ectocarpales</taxon>
        <taxon>Ectocarpaceae</taxon>
        <taxon>Ectocarpus</taxon>
    </lineage>
</organism>
<dbReference type="AlphaFoldDB" id="D7FXU9"/>
<dbReference type="EMBL" id="FN649749">
    <property type="protein sequence ID" value="CBJ32362.1"/>
    <property type="molecule type" value="Genomic_DNA"/>
</dbReference>
<dbReference type="EMBL" id="FN648524">
    <property type="protein sequence ID" value="CBJ32362.1"/>
    <property type="molecule type" value="Genomic_DNA"/>
</dbReference>
<protein>
    <submittedName>
        <fullName evidence="1">Uncharacterized protein</fullName>
    </submittedName>
</protein>
<dbReference type="OrthoDB" id="421671at2759"/>
<dbReference type="Pfam" id="PF14234">
    <property type="entry name" value="DUF4336"/>
    <property type="match status" value="1"/>
</dbReference>
<accession>D7FXU9</accession>
<name>D7FXU9_ECTSI</name>
<dbReference type="PANTHER" id="PTHR33835">
    <property type="entry name" value="YALI0C07656P"/>
    <property type="match status" value="1"/>
</dbReference>
<dbReference type="InParanoid" id="D7FXU9"/>
<keyword evidence="2" id="KW-1185">Reference proteome</keyword>
<reference evidence="1 2" key="1">
    <citation type="journal article" date="2010" name="Nature">
        <title>The Ectocarpus genome and the independent evolution of multicellularity in brown algae.</title>
        <authorList>
            <person name="Cock J.M."/>
            <person name="Sterck L."/>
            <person name="Rouze P."/>
            <person name="Scornet D."/>
            <person name="Allen A.E."/>
            <person name="Amoutzias G."/>
            <person name="Anthouard V."/>
            <person name="Artiguenave F."/>
            <person name="Aury J.M."/>
            <person name="Badger J.H."/>
            <person name="Beszteri B."/>
            <person name="Billiau K."/>
            <person name="Bonnet E."/>
            <person name="Bothwell J.H."/>
            <person name="Bowler C."/>
            <person name="Boyen C."/>
            <person name="Brownlee C."/>
            <person name="Carrano C.J."/>
            <person name="Charrier B."/>
            <person name="Cho G.Y."/>
            <person name="Coelho S.M."/>
            <person name="Collen J."/>
            <person name="Corre E."/>
            <person name="Da Silva C."/>
            <person name="Delage L."/>
            <person name="Delaroque N."/>
            <person name="Dittami S.M."/>
            <person name="Doulbeau S."/>
            <person name="Elias M."/>
            <person name="Farnham G."/>
            <person name="Gachon C.M."/>
            <person name="Gschloessl B."/>
            <person name="Heesch S."/>
            <person name="Jabbari K."/>
            <person name="Jubin C."/>
            <person name="Kawai H."/>
            <person name="Kimura K."/>
            <person name="Kloareg B."/>
            <person name="Kupper F.C."/>
            <person name="Lang D."/>
            <person name="Le Bail A."/>
            <person name="Leblanc C."/>
            <person name="Lerouge P."/>
            <person name="Lohr M."/>
            <person name="Lopez P.J."/>
            <person name="Martens C."/>
            <person name="Maumus F."/>
            <person name="Michel G."/>
            <person name="Miranda-Saavedra D."/>
            <person name="Morales J."/>
            <person name="Moreau H."/>
            <person name="Motomura T."/>
            <person name="Nagasato C."/>
            <person name="Napoli C.A."/>
            <person name="Nelson D.R."/>
            <person name="Nyvall-Collen P."/>
            <person name="Peters A.F."/>
            <person name="Pommier C."/>
            <person name="Potin P."/>
            <person name="Poulain J."/>
            <person name="Quesneville H."/>
            <person name="Read B."/>
            <person name="Rensing S.A."/>
            <person name="Ritter A."/>
            <person name="Rousvoal S."/>
            <person name="Samanta M."/>
            <person name="Samson G."/>
            <person name="Schroeder D.C."/>
            <person name="Segurens B."/>
            <person name="Strittmatter M."/>
            <person name="Tonon T."/>
            <person name="Tregear J.W."/>
            <person name="Valentin K."/>
            <person name="von Dassow P."/>
            <person name="Yamagishi T."/>
            <person name="Van de Peer Y."/>
            <person name="Wincker P."/>
        </authorList>
    </citation>
    <scope>NUCLEOTIDE SEQUENCE [LARGE SCALE GENOMIC DNA]</scope>
    <source>
        <strain evidence="2">Ec32 / CCAP1310/4</strain>
    </source>
</reference>
<evidence type="ECO:0000313" key="2">
    <source>
        <dbReference type="Proteomes" id="UP000002630"/>
    </source>
</evidence>
<dbReference type="InterPro" id="IPR025638">
    <property type="entry name" value="DUF4336"/>
</dbReference>
<evidence type="ECO:0000313" key="1">
    <source>
        <dbReference type="EMBL" id="CBJ32362.1"/>
    </source>
</evidence>
<dbReference type="Proteomes" id="UP000002630">
    <property type="component" value="Linkage Group LG24"/>
</dbReference>